<sequence>MGNSGSAHSRGDCPSGLVCSQQIANASLEWLGWGGETQPRLWMDGGTWGRTLIVSYLLGWFFPPAYRRSSASIAFQQLEFTWSLLAFCSGALVRYPKAVINSMGKTRTQQYAMFRRSAARVSWPIGTTPV</sequence>
<evidence type="ECO:0000313" key="2">
    <source>
        <dbReference type="Proteomes" id="UP001519460"/>
    </source>
</evidence>
<proteinExistence type="predicted"/>
<dbReference type="AlphaFoldDB" id="A0ABD0KM40"/>
<protein>
    <submittedName>
        <fullName evidence="1">Uncharacterized protein</fullName>
    </submittedName>
</protein>
<organism evidence="1 2">
    <name type="scientific">Batillaria attramentaria</name>
    <dbReference type="NCBI Taxonomy" id="370345"/>
    <lineage>
        <taxon>Eukaryota</taxon>
        <taxon>Metazoa</taxon>
        <taxon>Spiralia</taxon>
        <taxon>Lophotrochozoa</taxon>
        <taxon>Mollusca</taxon>
        <taxon>Gastropoda</taxon>
        <taxon>Caenogastropoda</taxon>
        <taxon>Sorbeoconcha</taxon>
        <taxon>Cerithioidea</taxon>
        <taxon>Batillariidae</taxon>
        <taxon>Batillaria</taxon>
    </lineage>
</organism>
<dbReference type="EMBL" id="JACVVK020000152">
    <property type="protein sequence ID" value="KAK7488306.1"/>
    <property type="molecule type" value="Genomic_DNA"/>
</dbReference>
<comment type="caution">
    <text evidence="1">The sequence shown here is derived from an EMBL/GenBank/DDBJ whole genome shotgun (WGS) entry which is preliminary data.</text>
</comment>
<accession>A0ABD0KM40</accession>
<reference evidence="1 2" key="1">
    <citation type="journal article" date="2023" name="Sci. Data">
        <title>Genome assembly of the Korean intertidal mud-creeper Batillaria attramentaria.</title>
        <authorList>
            <person name="Patra A.K."/>
            <person name="Ho P.T."/>
            <person name="Jun S."/>
            <person name="Lee S.J."/>
            <person name="Kim Y."/>
            <person name="Won Y.J."/>
        </authorList>
    </citation>
    <scope>NUCLEOTIDE SEQUENCE [LARGE SCALE GENOMIC DNA]</scope>
    <source>
        <strain evidence="1">Wonlab-2016</strain>
    </source>
</reference>
<gene>
    <name evidence="1" type="ORF">BaRGS_00020465</name>
</gene>
<dbReference type="Proteomes" id="UP001519460">
    <property type="component" value="Unassembled WGS sequence"/>
</dbReference>
<evidence type="ECO:0000313" key="1">
    <source>
        <dbReference type="EMBL" id="KAK7488306.1"/>
    </source>
</evidence>
<name>A0ABD0KM40_9CAEN</name>
<keyword evidence="2" id="KW-1185">Reference proteome</keyword>